<dbReference type="NCBIfam" id="TIGR01891">
    <property type="entry name" value="amidohydrolases"/>
    <property type="match status" value="1"/>
</dbReference>
<dbReference type="InterPro" id="IPR017439">
    <property type="entry name" value="Amidohydrolase"/>
</dbReference>
<sequence>MKKKYCIAIIYGLIISVGLNAQSNKKDVQKAIDKRAKKYETIAKSIWSWAEVGYQEEKSSGLLKKTLSDEGFNIEAGVAEIPTAFIAEYGSGRPIIGILAEFDALPGISQDVATKRKPIIEGGAGHACGHHLFGTASTAAAIAVKDYLKKSKQKGTVRLYGTPAEEGGSGKIYMVRAGLFDDVDVVLHWHASDRNAANPSTSMANRSAKFRFYGYSAHAAGAPEKGRSALDGVEAMNHMVNLMREHIPDDGRIHYIITRGGNAPNVVPDFAEVYYYVRHFNVDILEGMWDRVVKTAEGAALGTSTRMEFEIIHGNRPVLANDVVQRIMYDNLASTGGFAYSRKEQE</sequence>
<gene>
    <name evidence="2" type="ORF">METZ01_LOCUS125634</name>
</gene>
<dbReference type="GO" id="GO:0016805">
    <property type="term" value="F:dipeptidase activity"/>
    <property type="evidence" value="ECO:0007669"/>
    <property type="project" value="InterPro"/>
</dbReference>
<evidence type="ECO:0000259" key="1">
    <source>
        <dbReference type="Pfam" id="PF07687"/>
    </source>
</evidence>
<dbReference type="InterPro" id="IPR002933">
    <property type="entry name" value="Peptidase_M20"/>
</dbReference>
<dbReference type="Gene3D" id="3.40.630.10">
    <property type="entry name" value="Zn peptidases"/>
    <property type="match status" value="1"/>
</dbReference>
<dbReference type="Pfam" id="PF07687">
    <property type="entry name" value="M20_dimer"/>
    <property type="match status" value="1"/>
</dbReference>
<dbReference type="GO" id="GO:0046657">
    <property type="term" value="P:folic acid catabolic process"/>
    <property type="evidence" value="ECO:0007669"/>
    <property type="project" value="TreeGrafter"/>
</dbReference>
<dbReference type="InterPro" id="IPR036264">
    <property type="entry name" value="Bact_exopeptidase_dim_dom"/>
</dbReference>
<dbReference type="GO" id="GO:0071713">
    <property type="term" value="F:para-aminobenzoyl-glutamate hydrolase activity"/>
    <property type="evidence" value="ECO:0007669"/>
    <property type="project" value="TreeGrafter"/>
</dbReference>
<dbReference type="SUPFAM" id="SSF55031">
    <property type="entry name" value="Bacterial exopeptidase dimerisation domain"/>
    <property type="match status" value="1"/>
</dbReference>
<proteinExistence type="predicted"/>
<dbReference type="GO" id="GO:0005737">
    <property type="term" value="C:cytoplasm"/>
    <property type="evidence" value="ECO:0007669"/>
    <property type="project" value="TreeGrafter"/>
</dbReference>
<dbReference type="Pfam" id="PF01546">
    <property type="entry name" value="Peptidase_M20"/>
    <property type="match status" value="1"/>
</dbReference>
<evidence type="ECO:0000313" key="2">
    <source>
        <dbReference type="EMBL" id="SVA72780.1"/>
    </source>
</evidence>
<dbReference type="PANTHER" id="PTHR30575">
    <property type="entry name" value="PEPTIDASE M20"/>
    <property type="match status" value="1"/>
</dbReference>
<feature type="domain" description="Peptidase M20 dimerisation" evidence="1">
    <location>
        <begin position="207"/>
        <end position="286"/>
    </location>
</feature>
<name>A0A381Y794_9ZZZZ</name>
<dbReference type="InterPro" id="IPR017144">
    <property type="entry name" value="Xaa-Arg_dipeptidase"/>
</dbReference>
<dbReference type="Gene3D" id="3.30.70.360">
    <property type="match status" value="1"/>
</dbReference>
<dbReference type="InterPro" id="IPR052030">
    <property type="entry name" value="Peptidase_M20/M20A_hydrolases"/>
</dbReference>
<protein>
    <recommendedName>
        <fullName evidence="1">Peptidase M20 dimerisation domain-containing protein</fullName>
    </recommendedName>
</protein>
<dbReference type="PIRSF" id="PIRSF037226">
    <property type="entry name" value="Amidohydrolase_ACY1L2_prd"/>
    <property type="match status" value="1"/>
</dbReference>
<dbReference type="AlphaFoldDB" id="A0A381Y794"/>
<feature type="non-terminal residue" evidence="2">
    <location>
        <position position="346"/>
    </location>
</feature>
<dbReference type="InterPro" id="IPR011650">
    <property type="entry name" value="Peptidase_M20_dimer"/>
</dbReference>
<accession>A0A381Y794</accession>
<dbReference type="SUPFAM" id="SSF53187">
    <property type="entry name" value="Zn-dependent exopeptidases"/>
    <property type="match status" value="1"/>
</dbReference>
<reference evidence="2" key="1">
    <citation type="submission" date="2018-05" db="EMBL/GenBank/DDBJ databases">
        <authorList>
            <person name="Lanie J.A."/>
            <person name="Ng W.-L."/>
            <person name="Kazmierczak K.M."/>
            <person name="Andrzejewski T.M."/>
            <person name="Davidsen T.M."/>
            <person name="Wayne K.J."/>
            <person name="Tettelin H."/>
            <person name="Glass J.I."/>
            <person name="Rusch D."/>
            <person name="Podicherti R."/>
            <person name="Tsui H.-C.T."/>
            <person name="Winkler M.E."/>
        </authorList>
    </citation>
    <scope>NUCLEOTIDE SEQUENCE</scope>
</reference>
<dbReference type="PANTHER" id="PTHR30575:SF0">
    <property type="entry name" value="XAA-ARG DIPEPTIDASE"/>
    <property type="match status" value="1"/>
</dbReference>
<organism evidence="2">
    <name type="scientific">marine metagenome</name>
    <dbReference type="NCBI Taxonomy" id="408172"/>
    <lineage>
        <taxon>unclassified sequences</taxon>
        <taxon>metagenomes</taxon>
        <taxon>ecological metagenomes</taxon>
    </lineage>
</organism>
<dbReference type="EMBL" id="UINC01017531">
    <property type="protein sequence ID" value="SVA72780.1"/>
    <property type="molecule type" value="Genomic_DNA"/>
</dbReference>